<evidence type="ECO:0000313" key="3">
    <source>
        <dbReference type="Proteomes" id="UP000830835"/>
    </source>
</evidence>
<keyword evidence="2" id="KW-0255">Endonuclease</keyword>
<dbReference type="InterPro" id="IPR003615">
    <property type="entry name" value="HNH_nuc"/>
</dbReference>
<feature type="domain" description="HNH nuclease" evidence="1">
    <location>
        <begin position="52"/>
        <end position="107"/>
    </location>
</feature>
<comment type="caution">
    <text evidence="2">The sequence shown here is derived from an EMBL/GenBank/DDBJ whole genome shotgun (WGS) entry which is preliminary data.</text>
</comment>
<dbReference type="GO" id="GO:0004519">
    <property type="term" value="F:endonuclease activity"/>
    <property type="evidence" value="ECO:0007669"/>
    <property type="project" value="UniProtKB-KW"/>
</dbReference>
<keyword evidence="2" id="KW-0540">Nuclease</keyword>
<keyword evidence="2" id="KW-0378">Hydrolase</keyword>
<dbReference type="SMART" id="SM00507">
    <property type="entry name" value="HNHc"/>
    <property type="match status" value="1"/>
</dbReference>
<protein>
    <submittedName>
        <fullName evidence="2">HNH endonuclease</fullName>
    </submittedName>
</protein>
<reference evidence="2" key="1">
    <citation type="submission" date="2021-02" db="EMBL/GenBank/DDBJ databases">
        <title>The CRISPR/cas machinery reduction and long-range gene transfer in the hot spring cyanobacterium Synechococcus.</title>
        <authorList>
            <person name="Dvorak P."/>
            <person name="Jahodarova E."/>
            <person name="Hasler P."/>
            <person name="Poulickova A."/>
        </authorList>
    </citation>
    <scope>NUCLEOTIDE SEQUENCE</scope>
    <source>
        <strain evidence="2">Rupite</strain>
    </source>
</reference>
<keyword evidence="3" id="KW-1185">Reference proteome</keyword>
<evidence type="ECO:0000313" key="2">
    <source>
        <dbReference type="EMBL" id="MCJ2541473.1"/>
    </source>
</evidence>
<dbReference type="Proteomes" id="UP000830835">
    <property type="component" value="Unassembled WGS sequence"/>
</dbReference>
<organism evidence="2 3">
    <name type="scientific">Thermostichus vulcanus str. 'Rupite'</name>
    <dbReference type="NCBI Taxonomy" id="2813851"/>
    <lineage>
        <taxon>Bacteria</taxon>
        <taxon>Bacillati</taxon>
        <taxon>Cyanobacteriota</taxon>
        <taxon>Cyanophyceae</taxon>
        <taxon>Thermostichales</taxon>
        <taxon>Thermostichaceae</taxon>
        <taxon>Thermostichus</taxon>
    </lineage>
</organism>
<gene>
    <name evidence="2" type="ORF">JX360_00895</name>
</gene>
<dbReference type="CDD" id="cd00085">
    <property type="entry name" value="HNHc"/>
    <property type="match status" value="1"/>
</dbReference>
<dbReference type="InterPro" id="IPR002711">
    <property type="entry name" value="HNH"/>
</dbReference>
<name>A0ABT0C6Q1_THEVL</name>
<proteinExistence type="predicted"/>
<accession>A0ABT0C6Q1</accession>
<dbReference type="EMBL" id="JAFIRA010000001">
    <property type="protein sequence ID" value="MCJ2541473.1"/>
    <property type="molecule type" value="Genomic_DNA"/>
</dbReference>
<evidence type="ECO:0000259" key="1">
    <source>
        <dbReference type="SMART" id="SM00507"/>
    </source>
</evidence>
<dbReference type="Gene3D" id="1.10.30.50">
    <property type="match status" value="1"/>
</dbReference>
<dbReference type="RefSeq" id="WP_244348467.1">
    <property type="nucleotide sequence ID" value="NZ_JAFIRA010000001.1"/>
</dbReference>
<sequence>MSGFYRCPECGDLFLFQPDPCPTCAARQRQKQRATRAKEKRGSYDLTGQIAAREFWQLLRWYPCCPCCGKPWPQVGSLPAQDHIIPISWGGPNTTANLQPLCQSCNLWKSDHLICFDAAVPGQAKALPPRLWPHVQPWLTLQQRQPDSPRQLDWLDIKDPLNPDPPVLQHLAYPLASPAQLQAETLRLTQVAMNFSTDWGSLPVTE</sequence>
<dbReference type="Pfam" id="PF01844">
    <property type="entry name" value="HNH"/>
    <property type="match status" value="1"/>
</dbReference>